<sequence length="185" mass="20864">MAGSTSRSNRHAQEDARLVCTRGIPETLPPVKKMTTSMYVGFCGGFCGTNLNFIWPQLPVEICHQGVLLCMWQEGARERLLFKGKSLRFKYEGAGIFVGLISHFRHAKLCTHFIQPSQDFSVALLCLTVKTLVAFMQSSCTLMRHANAHEKFMFSIAALKLHSDQDNTEFCQSVCRSFFLSTHHI</sequence>
<comment type="caution">
    <text evidence="1">The sequence shown here is derived from an EMBL/GenBank/DDBJ whole genome shotgun (WGS) entry which is preliminary data.</text>
</comment>
<accession>A0A8T2TT20</accession>
<reference evidence="1" key="1">
    <citation type="submission" date="2021-08" db="EMBL/GenBank/DDBJ databases">
        <title>WGS assembly of Ceratopteris richardii.</title>
        <authorList>
            <person name="Marchant D.B."/>
            <person name="Chen G."/>
            <person name="Jenkins J."/>
            <person name="Shu S."/>
            <person name="Leebens-Mack J."/>
            <person name="Grimwood J."/>
            <person name="Schmutz J."/>
            <person name="Soltis P."/>
            <person name="Soltis D."/>
            <person name="Chen Z.-H."/>
        </authorList>
    </citation>
    <scope>NUCLEOTIDE SEQUENCE</scope>
    <source>
        <strain evidence="1">Whitten #5841</strain>
        <tissue evidence="1">Leaf</tissue>
    </source>
</reference>
<protein>
    <submittedName>
        <fullName evidence="1">Uncharacterized protein</fullName>
    </submittedName>
</protein>
<dbReference type="EMBL" id="CM035417">
    <property type="protein sequence ID" value="KAH7423669.1"/>
    <property type="molecule type" value="Genomic_DNA"/>
</dbReference>
<evidence type="ECO:0000313" key="1">
    <source>
        <dbReference type="EMBL" id="KAH7423669.1"/>
    </source>
</evidence>
<gene>
    <name evidence="1" type="ORF">KP509_12G067600</name>
</gene>
<organism evidence="1 2">
    <name type="scientific">Ceratopteris richardii</name>
    <name type="common">Triangle waterfern</name>
    <dbReference type="NCBI Taxonomy" id="49495"/>
    <lineage>
        <taxon>Eukaryota</taxon>
        <taxon>Viridiplantae</taxon>
        <taxon>Streptophyta</taxon>
        <taxon>Embryophyta</taxon>
        <taxon>Tracheophyta</taxon>
        <taxon>Polypodiopsida</taxon>
        <taxon>Polypodiidae</taxon>
        <taxon>Polypodiales</taxon>
        <taxon>Pteridineae</taxon>
        <taxon>Pteridaceae</taxon>
        <taxon>Parkerioideae</taxon>
        <taxon>Ceratopteris</taxon>
    </lineage>
</organism>
<evidence type="ECO:0000313" key="2">
    <source>
        <dbReference type="Proteomes" id="UP000825935"/>
    </source>
</evidence>
<proteinExistence type="predicted"/>
<name>A0A8T2TT20_CERRI</name>
<dbReference type="AlphaFoldDB" id="A0A8T2TT20"/>
<keyword evidence="2" id="KW-1185">Reference proteome</keyword>
<dbReference type="Proteomes" id="UP000825935">
    <property type="component" value="Chromosome 12"/>
</dbReference>